<dbReference type="GeneID" id="8618962"/>
<dbReference type="AlphaFoldDB" id="Q557I2"/>
<dbReference type="HOGENOM" id="CLU_407954_0_0_1"/>
<dbReference type="PaxDb" id="44689-DDB0217154"/>
<dbReference type="KEGG" id="ddi:DDB_G0273543"/>
<dbReference type="EMBL" id="AAFI02000010">
    <property type="protein sequence ID" value="EAL70695.1"/>
    <property type="molecule type" value="Genomic_DNA"/>
</dbReference>
<feature type="compositionally biased region" description="Low complexity" evidence="1">
    <location>
        <begin position="581"/>
        <end position="650"/>
    </location>
</feature>
<name>Q557I2_DICDI</name>
<dbReference type="KEGG" id="ddi:DDB_G0273481"/>
<evidence type="ECO:0000313" key="4">
    <source>
        <dbReference type="Proteomes" id="UP000002195"/>
    </source>
</evidence>
<dbReference type="Proteomes" id="UP000002195">
    <property type="component" value="Unassembled WGS sequence"/>
</dbReference>
<dbReference type="dictyBase" id="DDB_G0273543"/>
<evidence type="ECO:0000256" key="1">
    <source>
        <dbReference type="SAM" id="MobiDB-lite"/>
    </source>
</evidence>
<organism evidence="3 4">
    <name type="scientific">Dictyostelium discoideum</name>
    <name type="common">Social amoeba</name>
    <dbReference type="NCBI Taxonomy" id="44689"/>
    <lineage>
        <taxon>Eukaryota</taxon>
        <taxon>Amoebozoa</taxon>
        <taxon>Evosea</taxon>
        <taxon>Eumycetozoa</taxon>
        <taxon>Dictyostelia</taxon>
        <taxon>Dictyosteliales</taxon>
        <taxon>Dictyosteliaceae</taxon>
        <taxon>Dictyostelium</taxon>
    </lineage>
</organism>
<evidence type="ECO:0000313" key="3">
    <source>
        <dbReference type="EMBL" id="EAL70726.1"/>
    </source>
</evidence>
<dbReference type="EMBL" id="AAFI02000010">
    <property type="protein sequence ID" value="EAL70726.1"/>
    <property type="molecule type" value="Genomic_DNA"/>
</dbReference>
<dbReference type="dictyBase" id="DDB_G0273481"/>
<dbReference type="RefSeq" id="XP_644653.1">
    <property type="nucleotide sequence ID" value="XM_639561.1"/>
</dbReference>
<reference evidence="3" key="3">
    <citation type="submission" date="2009-08" db="EMBL/GenBank/DDBJ databases">
        <authorList>
            <consortium name="The Dictyostelium discoideum Sequencing Consortium"/>
            <person name="Eichinger L."/>
            <person name="Pachebat J.A."/>
            <person name="Gloeckner G."/>
            <person name="Rajandream M.-A."/>
            <person name="Sucgang R."/>
            <person name="Song J."/>
            <person name="Cox E.C."/>
            <person name="Tunggal B."/>
            <person name="Szafranski K."/>
            <person name="Konfortov B.A."/>
            <person name="Farbrother P."/>
            <person name="Bankier A.T."/>
            <person name="Lehmann R."/>
            <person name="Hamlin N."/>
            <person name="Xu Q."/>
            <person name="Davies R."/>
            <person name="Gaudet P."/>
            <person name="Fey P."/>
            <person name="Pilcher K."/>
            <person name="Chen G."/>
            <person name="Saunders D."/>
            <person name="Sodergren E."/>
            <person name="Davis P."/>
            <person name="Nie X."/>
            <person name="Kerhornou A."/>
            <person name="Hemphill L."/>
            <person name="Bason N."/>
            <person name="Berriman M."/>
            <person name="Desany B."/>
            <person name="Churcher C."/>
            <person name="Cooper J."/>
            <person name="van Driessche N."/>
            <person name="Cronin A."/>
            <person name="Goodhead I."/>
            <person name="Muzny D."/>
            <person name="Hall N."/>
            <person name="Harper D."/>
            <person name="Lindsay R."/>
            <person name="Hauser H."/>
            <person name="James K."/>
            <person name="Quiles M."/>
            <person name="Buchrieser C."/>
            <person name="Wardroper A."/>
            <person name="Thangavelu M."/>
            <person name="Johnson D."/>
            <person name="Knights A."/>
            <person name="Loulseged H."/>
            <person name="Mungall K."/>
            <person name="Price C."/>
            <person name="Ma J."/>
            <person name="Quail M."/>
            <person name="Hernandez J."/>
            <person name="Rabbinowitsch E."/>
            <person name="Steffen D."/>
            <person name="Sanders M."/>
            <person name="Weinstock G."/>
            <person name="Sharp S."/>
            <person name="Just E."/>
            <person name="Shaulsky G."/>
            <person name="Simmonds M."/>
            <person name="Tivey A."/>
            <person name="White B."/>
            <person name="Walker D."/>
            <person name="Woodward J."/>
            <person name="Winckler T."/>
            <person name="Schleicher M."/>
            <person name="Rosenthal A."/>
            <person name="Rivero F."/>
            <person name="Chisholm R.L."/>
            <person name="Gibbs R."/>
            <person name="Loomis W.F."/>
            <person name="Platzer M."/>
            <person name="Kay R.R."/>
            <person name="Williams J."/>
            <person name="Dear P.H."/>
            <person name="Noegel A.A."/>
            <person name="Barrell B."/>
            <person name="Kuspa A."/>
        </authorList>
    </citation>
    <scope>NUCLEOTIDE SEQUENCE</scope>
    <source>
        <strain evidence="3">AX4</strain>
    </source>
</reference>
<dbReference type="GeneID" id="8619015"/>
<accession>Q557I2</accession>
<keyword evidence="4" id="KW-1185">Reference proteome</keyword>
<dbReference type="RefSeq" id="XP_644598.1">
    <property type="nucleotide sequence ID" value="XM_639506.1"/>
</dbReference>
<reference evidence="3 4" key="1">
    <citation type="journal article" date="2002" name="Nature">
        <title>Sequence and analysis of chromosome 2 of Dictyostelium discoideum.</title>
        <authorList>
            <consortium name="Dictyostelium Genome Sequencing Consortium"/>
            <person name="Glockner G."/>
            <person name="Eichinger L."/>
            <person name="Szafranski K."/>
            <person name="Pachebat J.A."/>
            <person name="Bankier A.T."/>
            <person name="Dear P.H."/>
            <person name="Lehmann R."/>
            <person name="Baumgart C."/>
            <person name="Parra G."/>
            <person name="Abril J.F."/>
            <person name="Guigo R."/>
            <person name="Kumpf K."/>
            <person name="Tunggal B."/>
            <person name="Cox E."/>
            <person name="Quail M.A."/>
            <person name="Platzer M."/>
            <person name="Rosenthal A."/>
            <person name="Noegel A.A."/>
        </authorList>
    </citation>
    <scope>NUCLEOTIDE SEQUENCE [LARGE SCALE GENOMIC DNA]</scope>
    <source>
        <strain evidence="3 4">AX4</strain>
    </source>
</reference>
<protein>
    <submittedName>
        <fullName evidence="3">Uncharacterized protein</fullName>
    </submittedName>
</protein>
<evidence type="ECO:0000313" key="2">
    <source>
        <dbReference type="EMBL" id="EAL70695.1"/>
    </source>
</evidence>
<comment type="caution">
    <text evidence="3">The sequence shown here is derived from an EMBL/GenBank/DDBJ whole genome shotgun (WGS) entry which is preliminary data.</text>
</comment>
<dbReference type="FunCoup" id="Q557I2">
    <property type="interactions" value="141"/>
</dbReference>
<sequence>MIRLVYNNFRKLPKTLLIPSFQKQPHPIHFNFNKKHFFTTINNNNTNETILTTENTPTNLTPNNNNKIIIKNTEDEIKETIFSVQRELNIIELNDWYNVNITKIFSENKELKNSEISKPILKLQQIFRDNFEYSFYEMLKFAYPKEEWDRVKLVKSIDRNKYFWLNQDNIDSFIQSFTTDMKFDQTHRKFDRFRYSDENETDNEYLKQWYKVQKNDFIKFKGRPIIAQFNDSIYGFLCSYYPNYNFKPWLFTSAPRNFWKPIENQKQYLQWLGKQIGFTEYNHWYGIGKNDFVKNNGSSLLLLYNGSPAKVIIEVFKDDYDWKVWKFNNLPILNDNKNNVDNNNDNNKNNKIEEIKDELKTLREFFKFAGEYYNILDIKDWYRVSNSQIQYIGGSQLVKKHGGLFNCLEILYPEEKWDYHIYSQPGKKSSQRLLSIYLNHLFIQNNNNNNNNNNNDNNNIEIFEDYRHPNLKYQQLSNHSFHLDFFIPQLSLAFEYQGKQHYMDVPRFGDSTIYQNRDNEKRLICKNNNITIIEIPFWWDNQIESLIGTIITELPNLKDQLLINYKNYLLNYKKNNNQIINNNTNNNNNNQIINNKNDNNNNNNNNGDNGDNGDNNKNKNNNNNNNLKNINDNNNNNDNNNKNGNNNQIDFDTFLPISKTPQKVSNRKRLFNKE</sequence>
<feature type="region of interest" description="Disordered" evidence="1">
    <location>
        <begin position="581"/>
        <end position="653"/>
    </location>
</feature>
<dbReference type="VEuPathDB" id="AmoebaDB:DDB_G0273543"/>
<gene>
    <name evidence="2" type="ORF">DDB_G0273481</name>
    <name evidence="3" type="ORF">DDB_G0273543</name>
</gene>
<proteinExistence type="predicted"/>
<reference evidence="3 4" key="2">
    <citation type="journal article" date="2005" name="Nature">
        <title>The genome of the social amoeba Dictyostelium discoideum.</title>
        <authorList>
            <consortium name="The Dictyostelium discoideum Sequencing Consortium"/>
            <person name="Eichinger L."/>
            <person name="Pachebat J.A."/>
            <person name="Glockner G."/>
            <person name="Rajandream M.A."/>
            <person name="Sucgang R."/>
            <person name="Berriman M."/>
            <person name="Song J."/>
            <person name="Olsen R."/>
            <person name="Szafranski K."/>
            <person name="Xu Q."/>
            <person name="Tunggal B."/>
            <person name="Kummerfeld S."/>
            <person name="Madera M."/>
            <person name="Konfortov B.A."/>
            <person name="Rivero F."/>
            <person name="Bankier A.T."/>
            <person name="Lehmann R."/>
            <person name="Hamlin N."/>
            <person name="Davies R."/>
            <person name="Gaudet P."/>
            <person name="Fey P."/>
            <person name="Pilcher K."/>
            <person name="Chen G."/>
            <person name="Saunders D."/>
            <person name="Sodergren E."/>
            <person name="Davis P."/>
            <person name="Kerhornou A."/>
            <person name="Nie X."/>
            <person name="Hall N."/>
            <person name="Anjard C."/>
            <person name="Hemphill L."/>
            <person name="Bason N."/>
            <person name="Farbrother P."/>
            <person name="Desany B."/>
            <person name="Just E."/>
            <person name="Morio T."/>
            <person name="Rost R."/>
            <person name="Churcher C."/>
            <person name="Cooper J."/>
            <person name="Haydock S."/>
            <person name="van Driessche N."/>
            <person name="Cronin A."/>
            <person name="Goodhead I."/>
            <person name="Muzny D."/>
            <person name="Mourier T."/>
            <person name="Pain A."/>
            <person name="Lu M."/>
            <person name="Harper D."/>
            <person name="Lindsay R."/>
            <person name="Hauser H."/>
            <person name="James K."/>
            <person name="Quiles M."/>
            <person name="Madan Babu M."/>
            <person name="Saito T."/>
            <person name="Buchrieser C."/>
            <person name="Wardroper A."/>
            <person name="Felder M."/>
            <person name="Thangavelu M."/>
            <person name="Johnson D."/>
            <person name="Knights A."/>
            <person name="Loulseged H."/>
            <person name="Mungall K."/>
            <person name="Oliver K."/>
            <person name="Price C."/>
            <person name="Quail M.A."/>
            <person name="Urushihara H."/>
            <person name="Hernandez J."/>
            <person name="Rabbinowitsch E."/>
            <person name="Steffen D."/>
            <person name="Sanders M."/>
            <person name="Ma J."/>
            <person name="Kohara Y."/>
            <person name="Sharp S."/>
            <person name="Simmonds M."/>
            <person name="Spiegler S."/>
            <person name="Tivey A."/>
            <person name="Sugano S."/>
            <person name="White B."/>
            <person name="Walker D."/>
            <person name="Woodward J."/>
            <person name="Winckler T."/>
            <person name="Tanaka Y."/>
            <person name="Shaulsky G."/>
            <person name="Schleicher M."/>
            <person name="Weinstock G."/>
            <person name="Rosenthal A."/>
            <person name="Cox E.C."/>
            <person name="Chisholm R.L."/>
            <person name="Gibbs R."/>
            <person name="Loomis W.F."/>
            <person name="Platzer M."/>
            <person name="Kay R.R."/>
            <person name="Williams J."/>
            <person name="Dear P.H."/>
            <person name="Noegel A.A."/>
            <person name="Barrell B."/>
            <person name="Kuspa A."/>
        </authorList>
    </citation>
    <scope>NUCLEOTIDE SEQUENCE [LARGE SCALE GENOMIC DNA]</scope>
    <source>
        <strain evidence="3 4">AX4</strain>
    </source>
</reference>